<gene>
    <name evidence="2" type="ORF">NU09_1529</name>
</gene>
<keyword evidence="2" id="KW-0347">Helicase</keyword>
<keyword evidence="2" id="KW-0378">Hydrolase</keyword>
<dbReference type="AlphaFoldDB" id="A0A444WBI0"/>
<dbReference type="Pfam" id="PF12869">
    <property type="entry name" value="tRNA_anti-like"/>
    <property type="match status" value="1"/>
</dbReference>
<dbReference type="OrthoDB" id="1449127at2"/>
<reference evidence="2 3" key="1">
    <citation type="submission" date="2014-12" db="EMBL/GenBank/DDBJ databases">
        <title>Genome sequence of Flavobacterium beibuense RSKm HC5.</title>
        <authorList>
            <person name="Kim J.F."/>
            <person name="Song J.Y."/>
            <person name="Kwak M.-J."/>
            <person name="Lee S.-W."/>
        </authorList>
    </citation>
    <scope>NUCLEOTIDE SEQUENCE [LARGE SCALE GENOMIC DNA]</scope>
    <source>
        <strain evidence="2 3">RSKm HC5</strain>
    </source>
</reference>
<keyword evidence="3" id="KW-1185">Reference proteome</keyword>
<dbReference type="GO" id="GO:0004386">
    <property type="term" value="F:helicase activity"/>
    <property type="evidence" value="ECO:0007669"/>
    <property type="project" value="UniProtKB-KW"/>
</dbReference>
<organism evidence="2 3">
    <name type="scientific">Flavobacterium beibuense</name>
    <dbReference type="NCBI Taxonomy" id="657326"/>
    <lineage>
        <taxon>Bacteria</taxon>
        <taxon>Pseudomonadati</taxon>
        <taxon>Bacteroidota</taxon>
        <taxon>Flavobacteriia</taxon>
        <taxon>Flavobacteriales</taxon>
        <taxon>Flavobacteriaceae</taxon>
        <taxon>Flavobacterium</taxon>
    </lineage>
</organism>
<evidence type="ECO:0000313" key="2">
    <source>
        <dbReference type="EMBL" id="RYJ43191.1"/>
    </source>
</evidence>
<protein>
    <submittedName>
        <fullName evidence="2">tRNA/helicase-type nucleic acid binding-protein</fullName>
    </submittedName>
</protein>
<dbReference type="InterPro" id="IPR024422">
    <property type="entry name" value="Protein_unknown_function_OB"/>
</dbReference>
<keyword evidence="1" id="KW-0472">Membrane</keyword>
<keyword evidence="1" id="KW-1133">Transmembrane helix</keyword>
<keyword evidence="2" id="KW-0067">ATP-binding</keyword>
<name>A0A444WBI0_9FLAO</name>
<dbReference type="Proteomes" id="UP000289775">
    <property type="component" value="Unassembled WGS sequence"/>
</dbReference>
<feature type="transmembrane region" description="Helical" evidence="1">
    <location>
        <begin position="7"/>
        <end position="29"/>
    </location>
</feature>
<accession>A0A444WBI0</accession>
<evidence type="ECO:0000313" key="3">
    <source>
        <dbReference type="Proteomes" id="UP000289775"/>
    </source>
</evidence>
<sequence length="130" mass="14506">MKKRRILIISGILMLVLVAAYYFYFGFLYKDARNIESEQPAYTITAETLVKDYETDRVKANSKYLNKTIVVLGNVNESDSTTLALTGGVSCSFDKALAAKTGEKIKVKGRCIGFDELFGEVKLDQCTINQ</sequence>
<dbReference type="RefSeq" id="WP_129750674.1">
    <property type="nucleotide sequence ID" value="NZ_JUIW01000005.1"/>
</dbReference>
<keyword evidence="2" id="KW-0547">Nucleotide-binding</keyword>
<proteinExistence type="predicted"/>
<keyword evidence="1" id="KW-0812">Transmembrane</keyword>
<evidence type="ECO:0000256" key="1">
    <source>
        <dbReference type="SAM" id="Phobius"/>
    </source>
</evidence>
<dbReference type="EMBL" id="JUIW01000005">
    <property type="protein sequence ID" value="RYJ43191.1"/>
    <property type="molecule type" value="Genomic_DNA"/>
</dbReference>
<comment type="caution">
    <text evidence="2">The sequence shown here is derived from an EMBL/GenBank/DDBJ whole genome shotgun (WGS) entry which is preliminary data.</text>
</comment>